<dbReference type="Proteomes" id="UP000007110">
    <property type="component" value="Unassembled WGS sequence"/>
</dbReference>
<dbReference type="OrthoDB" id="536948at2759"/>
<evidence type="ECO:0000256" key="8">
    <source>
        <dbReference type="ARBA" id="ARBA00023180"/>
    </source>
</evidence>
<comment type="caution">
    <text evidence="9">Lacks conserved residue(s) required for the propagation of feature annotation.</text>
</comment>
<dbReference type="SUPFAM" id="SSF56487">
    <property type="entry name" value="SRCR-like"/>
    <property type="match status" value="5"/>
</dbReference>
<evidence type="ECO:0000256" key="11">
    <source>
        <dbReference type="SAM" id="Phobius"/>
    </source>
</evidence>
<reference evidence="14" key="2">
    <citation type="submission" date="2021-01" db="UniProtKB">
        <authorList>
            <consortium name="EnsemblMetazoa"/>
        </authorList>
    </citation>
    <scope>IDENTIFICATION</scope>
</reference>
<evidence type="ECO:0000256" key="12">
    <source>
        <dbReference type="SAM" id="SignalP"/>
    </source>
</evidence>
<feature type="domain" description="SRCR" evidence="13">
    <location>
        <begin position="532"/>
        <end position="632"/>
    </location>
</feature>
<protein>
    <recommendedName>
        <fullName evidence="13">SRCR domain-containing protein</fullName>
    </recommendedName>
</protein>
<dbReference type="SMART" id="SM00202">
    <property type="entry name" value="SR"/>
    <property type="match status" value="4"/>
</dbReference>
<keyword evidence="3 12" id="KW-0732">Signal</keyword>
<evidence type="ECO:0000256" key="1">
    <source>
        <dbReference type="ARBA" id="ARBA00004167"/>
    </source>
</evidence>
<dbReference type="RefSeq" id="XP_003728555.2">
    <property type="nucleotide sequence ID" value="XM_003728507.3"/>
</dbReference>
<feature type="disulfide bond" evidence="9">
    <location>
        <begin position="601"/>
        <end position="611"/>
    </location>
</feature>
<reference evidence="15" key="1">
    <citation type="submission" date="2015-02" db="EMBL/GenBank/DDBJ databases">
        <title>Genome sequencing for Strongylocentrotus purpuratus.</title>
        <authorList>
            <person name="Murali S."/>
            <person name="Liu Y."/>
            <person name="Vee V."/>
            <person name="English A."/>
            <person name="Wang M."/>
            <person name="Skinner E."/>
            <person name="Han Y."/>
            <person name="Muzny D.M."/>
            <person name="Worley K.C."/>
            <person name="Gibbs R.A."/>
        </authorList>
    </citation>
    <scope>NUCLEOTIDE SEQUENCE</scope>
</reference>
<evidence type="ECO:0000256" key="4">
    <source>
        <dbReference type="ARBA" id="ARBA00022737"/>
    </source>
</evidence>
<feature type="compositionally biased region" description="Pro residues" evidence="10">
    <location>
        <begin position="755"/>
        <end position="766"/>
    </location>
</feature>
<dbReference type="InterPro" id="IPR036772">
    <property type="entry name" value="SRCR-like_dom_sf"/>
</dbReference>
<dbReference type="PRINTS" id="PR00258">
    <property type="entry name" value="SPERACTRCPTR"/>
</dbReference>
<dbReference type="EnsemblMetazoa" id="XM_003728507">
    <property type="protein sequence ID" value="XP_003728555"/>
    <property type="gene ID" value="LOC100893019"/>
</dbReference>
<dbReference type="FunFam" id="3.10.250.10:FF:000011">
    <property type="entry name" value="Scavenger receptor class A member 5"/>
    <property type="match status" value="1"/>
</dbReference>
<evidence type="ECO:0000256" key="10">
    <source>
        <dbReference type="SAM" id="MobiDB-lite"/>
    </source>
</evidence>
<evidence type="ECO:0000259" key="13">
    <source>
        <dbReference type="PROSITE" id="PS50287"/>
    </source>
</evidence>
<feature type="compositionally biased region" description="Basic and acidic residues" evidence="10">
    <location>
        <begin position="838"/>
        <end position="847"/>
    </location>
</feature>
<keyword evidence="8" id="KW-0325">Glycoprotein</keyword>
<dbReference type="PROSITE" id="PS50287">
    <property type="entry name" value="SRCR_2"/>
    <property type="match status" value="5"/>
</dbReference>
<feature type="transmembrane region" description="Helical" evidence="11">
    <location>
        <begin position="667"/>
        <end position="691"/>
    </location>
</feature>
<feature type="disulfide bond" evidence="9">
    <location>
        <begin position="487"/>
        <end position="497"/>
    </location>
</feature>
<keyword evidence="5 11" id="KW-1133">Transmembrane helix</keyword>
<proteinExistence type="predicted"/>
<comment type="subcellular location">
    <subcellularLocation>
        <location evidence="1">Membrane</location>
        <topology evidence="1">Single-pass membrane protein</topology>
    </subcellularLocation>
</comment>
<dbReference type="Pfam" id="PF00530">
    <property type="entry name" value="SRCR"/>
    <property type="match status" value="4"/>
</dbReference>
<feature type="disulfide bond" evidence="9">
    <location>
        <begin position="570"/>
        <end position="631"/>
    </location>
</feature>
<sequence length="857" mass="92794">MFASTTAIWPSIKLFHHLMLACLLVLMSFSPLKNGIPRSSMAHISTTTVTAFTLALEAAYATSVGDLQRSTVASVEGGRQYDLRLIGSNVTHEGLLQVFMDNQWGWVYPDASKSMVAKVACQQMGYLEYSSTVISTDIGVELQPIPWLMARVKCSGYESRLVDCGHINYTSTLPSGVQKLPVGLKCVGVAVSGNDSVQVWLNGTSSSGLLQIKKFPYEGWLPFCGTNIDLIAAHVICRQLGHTQALTISLESRVITPRRPSHVVRFIVCQGFEKSLSECTVLVQVSTPTCQRMRVNINVACSDTPLLPLGSEVKLDPENRVQVRYLGFWSYLTSDGPVVSDAVAICRQYGGLNLSKALTTEEPDLSPVLPFRFLCSRGNEASLMECIPVKIPPGSSHSSILHVQCNGKTDPEFGALRLVPNQQFPNKGRIEIYGNHSRWGTICDDYWTDEAATVACKQLGLGNVGISRGNAYYGSGDGPILLDDVQCRGDEEKLLQCDSSPLGEHNCVHGEDAGVECYEQMPTVAPNKEWKVSLVGGPGPYSGTVQLQINDQLGTICDDHFGLSDGLVICKMLGFPFVVRVHVSAKFGIGEGDILLDDLQCTGTESSLENCWFAPLGTHNCMHHEDAGVTCSYDHEYSGPARWTETPLVSIPTGGGGLSANGLNLGIGSATILITLLVVMCVGCMFCACIMRRLRVNSNIETINNNQDNNSYSLVTQRGDTPASANSVPPSYTDVLTHPNEYSQVNHADDTALPPQSPPPNSPPPSYARTFQVGNNTLRVITISDPSSQGEQRVRREPIPIPLSPPPSYDDAAPVFPSPGDSRSGQALPDVVTVSTEADERSALREIPEEDEHTTVI</sequence>
<evidence type="ECO:0000256" key="2">
    <source>
        <dbReference type="ARBA" id="ARBA00022692"/>
    </source>
</evidence>
<evidence type="ECO:0000256" key="3">
    <source>
        <dbReference type="ARBA" id="ARBA00022729"/>
    </source>
</evidence>
<feature type="region of interest" description="Disordered" evidence="10">
    <location>
        <begin position="703"/>
        <end position="770"/>
    </location>
</feature>
<feature type="disulfide bond" evidence="9">
    <location>
        <begin position="154"/>
        <end position="164"/>
    </location>
</feature>
<dbReference type="GO" id="GO:0016020">
    <property type="term" value="C:membrane"/>
    <property type="evidence" value="ECO:0007669"/>
    <property type="project" value="UniProtKB-SubCell"/>
</dbReference>
<feature type="compositionally biased region" description="Acidic residues" evidence="10">
    <location>
        <begin position="848"/>
        <end position="857"/>
    </location>
</feature>
<name>A0A7M7GM03_STRPU</name>
<evidence type="ECO:0000256" key="9">
    <source>
        <dbReference type="PROSITE-ProRule" id="PRU00196"/>
    </source>
</evidence>
<dbReference type="PANTHER" id="PTHR48071">
    <property type="entry name" value="SRCR DOMAIN-CONTAINING PROTEIN"/>
    <property type="match status" value="1"/>
</dbReference>
<dbReference type="GeneID" id="100893019"/>
<feature type="domain" description="SRCR" evidence="13">
    <location>
        <begin position="83"/>
        <end position="187"/>
    </location>
</feature>
<feature type="compositionally biased region" description="Polar residues" evidence="10">
    <location>
        <begin position="712"/>
        <end position="730"/>
    </location>
</feature>
<evidence type="ECO:0000256" key="6">
    <source>
        <dbReference type="ARBA" id="ARBA00023136"/>
    </source>
</evidence>
<feature type="signal peptide" evidence="12">
    <location>
        <begin position="1"/>
        <end position="35"/>
    </location>
</feature>
<feature type="domain" description="SRCR" evidence="13">
    <location>
        <begin position="416"/>
        <end position="518"/>
    </location>
</feature>
<dbReference type="InterPro" id="IPR001190">
    <property type="entry name" value="SRCR"/>
</dbReference>
<dbReference type="InParanoid" id="A0A7M7GM03"/>
<feature type="disulfide bond" evidence="9">
    <location>
        <begin position="443"/>
        <end position="507"/>
    </location>
</feature>
<feature type="disulfide bond" evidence="9">
    <location>
        <begin position="269"/>
        <end position="279"/>
    </location>
</feature>
<feature type="disulfide bond" evidence="9">
    <location>
        <begin position="456"/>
        <end position="517"/>
    </location>
</feature>
<dbReference type="KEGG" id="spu:100893019"/>
<keyword evidence="4" id="KW-0677">Repeat</keyword>
<keyword evidence="15" id="KW-1185">Reference proteome</keyword>
<evidence type="ECO:0000313" key="15">
    <source>
        <dbReference type="Proteomes" id="UP000007110"/>
    </source>
</evidence>
<organism evidence="14 15">
    <name type="scientific">Strongylocentrotus purpuratus</name>
    <name type="common">Purple sea urchin</name>
    <dbReference type="NCBI Taxonomy" id="7668"/>
    <lineage>
        <taxon>Eukaryota</taxon>
        <taxon>Metazoa</taxon>
        <taxon>Echinodermata</taxon>
        <taxon>Eleutherozoa</taxon>
        <taxon>Echinozoa</taxon>
        <taxon>Echinoidea</taxon>
        <taxon>Euechinoidea</taxon>
        <taxon>Echinacea</taxon>
        <taxon>Camarodonta</taxon>
        <taxon>Echinidea</taxon>
        <taxon>Strongylocentrotidae</taxon>
        <taxon>Strongylocentrotus</taxon>
    </lineage>
</organism>
<dbReference type="Gene3D" id="3.10.250.10">
    <property type="entry name" value="SRCR-like domain"/>
    <property type="match status" value="5"/>
</dbReference>
<feature type="region of interest" description="Disordered" evidence="10">
    <location>
        <begin position="785"/>
        <end position="857"/>
    </location>
</feature>
<keyword evidence="7 9" id="KW-1015">Disulfide bond</keyword>
<feature type="domain" description="SRCR" evidence="13">
    <location>
        <begin position="197"/>
        <end position="302"/>
    </location>
</feature>
<dbReference type="FunFam" id="3.10.250.10:FF:000016">
    <property type="entry name" value="Scavenger receptor cysteine-rich protein type 12"/>
    <property type="match status" value="2"/>
</dbReference>
<dbReference type="FunFam" id="3.10.250.10:FF:000031">
    <property type="entry name" value="RIKEN cDNA 5830411N06, isoform CRA_a"/>
    <property type="match status" value="1"/>
</dbReference>
<keyword evidence="6 11" id="KW-0472">Membrane</keyword>
<evidence type="ECO:0000313" key="14">
    <source>
        <dbReference type="EnsemblMetazoa" id="XP_003728555"/>
    </source>
</evidence>
<evidence type="ECO:0000256" key="7">
    <source>
        <dbReference type="ARBA" id="ARBA00023157"/>
    </source>
</evidence>
<feature type="compositionally biased region" description="Pro residues" evidence="10">
    <location>
        <begin position="799"/>
        <end position="808"/>
    </location>
</feature>
<dbReference type="AlphaFoldDB" id="A0A7M7GM03"/>
<accession>A0A7M7GM03</accession>
<feature type="disulfide bond" evidence="9">
    <location>
        <begin position="557"/>
        <end position="621"/>
    </location>
</feature>
<keyword evidence="2 11" id="KW-0812">Transmembrane</keyword>
<evidence type="ECO:0000256" key="5">
    <source>
        <dbReference type="ARBA" id="ARBA00022989"/>
    </source>
</evidence>
<feature type="chain" id="PRO_5029476613" description="SRCR domain-containing protein" evidence="12">
    <location>
        <begin position="36"/>
        <end position="857"/>
    </location>
</feature>
<dbReference type="PANTHER" id="PTHR48071:SF18">
    <property type="entry name" value="DELETED IN MALIGNANT BRAIN TUMORS 1 PROTEIN-RELATED"/>
    <property type="match status" value="1"/>
</dbReference>
<feature type="domain" description="SRCR" evidence="13">
    <location>
        <begin position="305"/>
        <end position="406"/>
    </location>
</feature>